<dbReference type="Pfam" id="PF02391">
    <property type="entry name" value="MoaE"/>
    <property type="match status" value="1"/>
</dbReference>
<evidence type="ECO:0000256" key="5">
    <source>
        <dbReference type="ARBA" id="ARBA00023150"/>
    </source>
</evidence>
<evidence type="ECO:0000256" key="2">
    <source>
        <dbReference type="ARBA" id="ARBA00005426"/>
    </source>
</evidence>
<dbReference type="UniPathway" id="UPA00344"/>
<evidence type="ECO:0000313" key="13">
    <source>
        <dbReference type="EMBL" id="KAF7600282.1"/>
    </source>
</evidence>
<evidence type="ECO:0000313" key="14">
    <source>
        <dbReference type="EMBL" id="PAS94666.1"/>
    </source>
</evidence>
<dbReference type="GO" id="GO:0006777">
    <property type="term" value="P:Mo-molybdopterin cofactor biosynthetic process"/>
    <property type="evidence" value="ECO:0007669"/>
    <property type="project" value="UniProtKB-KW"/>
</dbReference>
<comment type="catalytic activity">
    <reaction evidence="11">
        <text>2 [molybdopterin-synthase sulfur-carrier protein]-C-terminal-Gly-aminoethanethioate + cyclic pyranopterin phosphate + H2O = molybdopterin + 2 [molybdopterin-synthase sulfur-carrier protein]-C-terminal Gly-Gly + 2 H(+)</text>
        <dbReference type="Rhea" id="RHEA:26333"/>
        <dbReference type="Rhea" id="RHEA-COMP:12202"/>
        <dbReference type="Rhea" id="RHEA-COMP:19907"/>
        <dbReference type="ChEBI" id="CHEBI:15377"/>
        <dbReference type="ChEBI" id="CHEBI:15378"/>
        <dbReference type="ChEBI" id="CHEBI:58698"/>
        <dbReference type="ChEBI" id="CHEBI:59648"/>
        <dbReference type="ChEBI" id="CHEBI:90778"/>
        <dbReference type="ChEBI" id="CHEBI:232372"/>
        <dbReference type="EC" id="2.8.1.12"/>
    </reaction>
</comment>
<comment type="similarity">
    <text evidence="2">Belongs to the MoaE family.</text>
</comment>
<comment type="caution">
    <text evidence="14">The sequence shown here is derived from an EMBL/GenBank/DDBJ whole genome shotgun (WGS) entry which is preliminary data.</text>
</comment>
<dbReference type="Proteomes" id="UP000216107">
    <property type="component" value="Unassembled WGS sequence"/>
</dbReference>
<dbReference type="CDD" id="cd00756">
    <property type="entry name" value="MoaE"/>
    <property type="match status" value="1"/>
</dbReference>
<name>A0A272EXA3_9RHOO</name>
<evidence type="ECO:0000256" key="8">
    <source>
        <dbReference type="ARBA" id="ARBA00030407"/>
    </source>
</evidence>
<evidence type="ECO:0000313" key="16">
    <source>
        <dbReference type="Proteomes" id="UP000623509"/>
    </source>
</evidence>
<evidence type="ECO:0000256" key="11">
    <source>
        <dbReference type="ARBA" id="ARBA00049878"/>
    </source>
</evidence>
<dbReference type="Proteomes" id="UP000623509">
    <property type="component" value="Unassembled WGS sequence"/>
</dbReference>
<dbReference type="InterPro" id="IPR036563">
    <property type="entry name" value="MoaE_sf"/>
</dbReference>
<dbReference type="EMBL" id="NMRN01000005">
    <property type="protein sequence ID" value="PAS94666.1"/>
    <property type="molecule type" value="Genomic_DNA"/>
</dbReference>
<dbReference type="PANTHER" id="PTHR23404">
    <property type="entry name" value="MOLYBDOPTERIN SYNTHASE RELATED"/>
    <property type="match status" value="1"/>
</dbReference>
<dbReference type="AlphaFoldDB" id="A0A272EXA3"/>
<keyword evidence="16" id="KW-1185">Reference proteome</keyword>
<evidence type="ECO:0000313" key="15">
    <source>
        <dbReference type="Proteomes" id="UP000216107"/>
    </source>
</evidence>
<evidence type="ECO:0000256" key="7">
    <source>
        <dbReference type="ARBA" id="ARBA00029745"/>
    </source>
</evidence>
<evidence type="ECO:0000256" key="4">
    <source>
        <dbReference type="ARBA" id="ARBA00013858"/>
    </source>
</evidence>
<evidence type="ECO:0000256" key="12">
    <source>
        <dbReference type="SAM" id="MobiDB-lite"/>
    </source>
</evidence>
<gene>
    <name evidence="13" type="ORF">BGI27_03420</name>
    <name evidence="14" type="ORF">CGU29_02895</name>
</gene>
<evidence type="ECO:0000256" key="6">
    <source>
        <dbReference type="ARBA" id="ARBA00026066"/>
    </source>
</evidence>
<protein>
    <recommendedName>
        <fullName evidence="4">Molybdopterin synthase catalytic subunit</fullName>
        <ecNumber evidence="3">2.8.1.12</ecNumber>
    </recommendedName>
    <alternativeName>
        <fullName evidence="9">MPT synthase subunit 2</fullName>
    </alternativeName>
    <alternativeName>
        <fullName evidence="7">Molybdenum cofactor biosynthesis protein E</fullName>
    </alternativeName>
    <alternativeName>
        <fullName evidence="8">Molybdopterin-converting factor large subunit</fullName>
    </alternativeName>
    <alternativeName>
        <fullName evidence="10">Molybdopterin-converting factor subunit 2</fullName>
    </alternativeName>
</protein>
<organism evidence="14 15">
    <name type="scientific">Candidatus Dactylopiibacterium carminicum</name>
    <dbReference type="NCBI Taxonomy" id="857335"/>
    <lineage>
        <taxon>Bacteria</taxon>
        <taxon>Pseudomonadati</taxon>
        <taxon>Pseudomonadota</taxon>
        <taxon>Betaproteobacteria</taxon>
        <taxon>Rhodocyclales</taxon>
        <taxon>Rhodocyclaceae</taxon>
        <taxon>Candidatus Dactylopiibacterium</taxon>
    </lineage>
</organism>
<comment type="pathway">
    <text evidence="1">Cofactor biosynthesis; molybdopterin biosynthesis.</text>
</comment>
<evidence type="ECO:0000256" key="1">
    <source>
        <dbReference type="ARBA" id="ARBA00005046"/>
    </source>
</evidence>
<dbReference type="GO" id="GO:0030366">
    <property type="term" value="F:molybdopterin synthase activity"/>
    <property type="evidence" value="ECO:0007669"/>
    <property type="project" value="UniProtKB-EC"/>
</dbReference>
<feature type="region of interest" description="Disordered" evidence="12">
    <location>
        <begin position="1"/>
        <end position="59"/>
    </location>
</feature>
<evidence type="ECO:0000256" key="10">
    <source>
        <dbReference type="ARBA" id="ARBA00032474"/>
    </source>
</evidence>
<evidence type="ECO:0000256" key="9">
    <source>
        <dbReference type="ARBA" id="ARBA00030781"/>
    </source>
</evidence>
<sequence>MHDQRAALRPGGGCRRPARLHAGTPARAEGGGRAGADGRAPARGEATGHRGGAGWRTHDTCGTSRLRAASRLRAGLHGDVFRRLSMADAIRLQTEDFSQGQVVSELNFEAYERMALAEMRVLCDEARVQYGLLGARIVHRVGRILAGENIVLIVTGAEHRAPALQACQWLIDALKERVPIWKKESTPGGKYWVSPRP</sequence>
<comment type="subunit">
    <text evidence="6">Heterotetramer of 2 MoaD subunits and 2 MoaE subunits. Also stable as homodimer. The enzyme changes between these two forms during catalysis.</text>
</comment>
<dbReference type="Gene3D" id="3.90.1170.40">
    <property type="entry name" value="Molybdopterin biosynthesis MoaE subunit"/>
    <property type="match status" value="1"/>
</dbReference>
<dbReference type="InterPro" id="IPR003448">
    <property type="entry name" value="Mopterin_biosynth_MoaE"/>
</dbReference>
<dbReference type="EMBL" id="MDUX01000007">
    <property type="protein sequence ID" value="KAF7600282.1"/>
    <property type="molecule type" value="Genomic_DNA"/>
</dbReference>
<proteinExistence type="inferred from homology"/>
<dbReference type="SUPFAM" id="SSF54690">
    <property type="entry name" value="Molybdopterin synthase subunit MoaE"/>
    <property type="match status" value="1"/>
</dbReference>
<accession>A0A272EXA3</accession>
<reference evidence="14 15" key="2">
    <citation type="submission" date="2017-07" db="EMBL/GenBank/DDBJ databases">
        <title>Candidatus Dactylopiibacterium carminicum, a nitrogen-fixing symbiont of the cochineal insect Dactylopius coccus and Dactylopius opuntiae (Hemiptera: Coccoidea: Dactylopiidae).</title>
        <authorList>
            <person name="Vera A."/>
        </authorList>
    </citation>
    <scope>NUCLEOTIDE SEQUENCE [LARGE SCALE GENOMIC DNA]</scope>
    <source>
        <strain evidence="14 15">NFDCM</strain>
    </source>
</reference>
<keyword evidence="5" id="KW-0501">Molybdenum cofactor biosynthesis</keyword>
<dbReference type="EC" id="2.8.1.12" evidence="3"/>
<evidence type="ECO:0000256" key="3">
    <source>
        <dbReference type="ARBA" id="ARBA00011950"/>
    </source>
</evidence>
<reference evidence="13 16" key="1">
    <citation type="submission" date="2016-08" db="EMBL/GenBank/DDBJ databases">
        <title>Candidatus Dactylopiibacterium carminicum genome sequence.</title>
        <authorList>
            <person name="Ramirez-Puebla S.T."/>
            <person name="Ormeno-Orrillo E."/>
            <person name="Vera-Ponce De Leon A."/>
            <person name="Luis L."/>
            <person name="Sanchez-Flores A."/>
            <person name="Monica R."/>
            <person name="Martinez-Romero E."/>
        </authorList>
    </citation>
    <scope>NUCLEOTIDE SEQUENCE [LARGE SCALE GENOMIC DNA]</scope>
    <source>
        <strain evidence="13">END1</strain>
    </source>
</reference>